<evidence type="ECO:0000313" key="2">
    <source>
        <dbReference type="Proteomes" id="UP000178187"/>
    </source>
</evidence>
<organism evidence="1 2">
    <name type="scientific">Candidatus Danuiimicrobium aquiferis</name>
    <dbReference type="NCBI Taxonomy" id="1801832"/>
    <lineage>
        <taxon>Bacteria</taxon>
        <taxon>Pseudomonadati</taxon>
        <taxon>Candidatus Omnitrophota</taxon>
        <taxon>Candidatus Danuiimicrobium</taxon>
    </lineage>
</organism>
<dbReference type="Proteomes" id="UP000178187">
    <property type="component" value="Unassembled WGS sequence"/>
</dbReference>
<reference evidence="1 2" key="1">
    <citation type="journal article" date="2016" name="Nat. Commun.">
        <title>Thousands of microbial genomes shed light on interconnected biogeochemical processes in an aquifer system.</title>
        <authorList>
            <person name="Anantharaman K."/>
            <person name="Brown C.T."/>
            <person name="Hug L.A."/>
            <person name="Sharon I."/>
            <person name="Castelle C.J."/>
            <person name="Probst A.J."/>
            <person name="Thomas B.C."/>
            <person name="Singh A."/>
            <person name="Wilkins M.J."/>
            <person name="Karaoz U."/>
            <person name="Brodie E.L."/>
            <person name="Williams K.H."/>
            <person name="Hubbard S.S."/>
            <person name="Banfield J.F."/>
        </authorList>
    </citation>
    <scope>NUCLEOTIDE SEQUENCE [LARGE SCALE GENOMIC DNA]</scope>
</reference>
<comment type="caution">
    <text evidence="1">The sequence shown here is derived from an EMBL/GenBank/DDBJ whole genome shotgun (WGS) entry which is preliminary data.</text>
</comment>
<evidence type="ECO:0000313" key="1">
    <source>
        <dbReference type="EMBL" id="OGW96219.1"/>
    </source>
</evidence>
<dbReference type="AlphaFoldDB" id="A0A1G1KUG8"/>
<gene>
    <name evidence="1" type="ORF">A3G33_00200</name>
</gene>
<evidence type="ECO:0008006" key="3">
    <source>
        <dbReference type="Google" id="ProtNLM"/>
    </source>
</evidence>
<accession>A0A1G1KUG8</accession>
<proteinExistence type="predicted"/>
<name>A0A1G1KUG8_9BACT</name>
<sequence>MIQEEIVKGDLLYHAVHGVCRVDEVSKEKESGKQVLRYSLVPKVANQMKARFIITAVDMEASGFHEPVSLKEANKILNYLKVEHKTVTPPVVTSKAVAPVAWQNRAWGMAQAILTFSHEKFEAQDQRKRQSLERSAKGLVGELAFVFKSTLKETAARVQKSLGNTSKINPLVLVALTHAGED</sequence>
<dbReference type="EMBL" id="MHFR01000052">
    <property type="protein sequence ID" value="OGW96219.1"/>
    <property type="molecule type" value="Genomic_DNA"/>
</dbReference>
<protein>
    <recommendedName>
        <fullName evidence="3">CarD-like/TRCF RNAP-interacting domain-containing protein</fullName>
    </recommendedName>
</protein>